<dbReference type="KEGG" id="gti:FXF46_02285"/>
<feature type="transmembrane region" description="Helical" evidence="1">
    <location>
        <begin position="76"/>
        <end position="96"/>
    </location>
</feature>
<feature type="transmembrane region" description="Helical" evidence="1">
    <location>
        <begin position="20"/>
        <end position="41"/>
    </location>
</feature>
<dbReference type="AlphaFoldDB" id="A0AAP9JJN5"/>
<evidence type="ECO:0000313" key="3">
    <source>
        <dbReference type="Proteomes" id="UP000323560"/>
    </source>
</evidence>
<accession>A0AAP9JJN5</accession>
<sequence length="98" mass="10417">MATAGKSLSLKRWDLACRILAALPGGYALSAFVGICLALWLPGLRIERAMTGMLTGLLIWPVAFMASFAFPDGRKVLGGTVITLLALMGLAALRGWRP</sequence>
<dbReference type="EMBL" id="CP043043">
    <property type="protein sequence ID" value="QEH97549.1"/>
    <property type="molecule type" value="Genomic_DNA"/>
</dbReference>
<keyword evidence="1" id="KW-0472">Membrane</keyword>
<protein>
    <recommendedName>
        <fullName evidence="4">DUF3649 domain-containing protein</fullName>
    </recommendedName>
</protein>
<reference evidence="2 3" key="1">
    <citation type="submission" date="2019-08" db="EMBL/GenBank/DDBJ databases">
        <title>Gluconobacter frateurii HD924 genome.</title>
        <authorList>
            <person name="Liu Y."/>
            <person name="Zhang P."/>
        </authorList>
    </citation>
    <scope>NUCLEOTIDE SEQUENCE [LARGE SCALE GENOMIC DNA]</scope>
    <source>
        <strain evidence="2 3">HD924</strain>
    </source>
</reference>
<evidence type="ECO:0008006" key="4">
    <source>
        <dbReference type="Google" id="ProtNLM"/>
    </source>
</evidence>
<proteinExistence type="predicted"/>
<keyword evidence="1" id="KW-1133">Transmembrane helix</keyword>
<name>A0AAP9JJN5_GLUTH</name>
<organism evidence="2 3">
    <name type="scientific">Gluconobacter thailandicus</name>
    <dbReference type="NCBI Taxonomy" id="257438"/>
    <lineage>
        <taxon>Bacteria</taxon>
        <taxon>Pseudomonadati</taxon>
        <taxon>Pseudomonadota</taxon>
        <taxon>Alphaproteobacteria</taxon>
        <taxon>Acetobacterales</taxon>
        <taxon>Acetobacteraceae</taxon>
        <taxon>Gluconobacter</taxon>
    </lineage>
</organism>
<keyword evidence="1" id="KW-0812">Transmembrane</keyword>
<evidence type="ECO:0000256" key="1">
    <source>
        <dbReference type="SAM" id="Phobius"/>
    </source>
</evidence>
<feature type="transmembrane region" description="Helical" evidence="1">
    <location>
        <begin position="53"/>
        <end position="70"/>
    </location>
</feature>
<gene>
    <name evidence="2" type="ORF">FXF46_02285</name>
</gene>
<dbReference type="Proteomes" id="UP000323560">
    <property type="component" value="Chromosome"/>
</dbReference>
<evidence type="ECO:0000313" key="2">
    <source>
        <dbReference type="EMBL" id="QEH97549.1"/>
    </source>
</evidence>